<accession>A0A1M4E9E4</accession>
<organism evidence="2">
    <name type="scientific">Nonomuraea gerenzanensis</name>
    <dbReference type="NCBI Taxonomy" id="93944"/>
    <lineage>
        <taxon>Bacteria</taxon>
        <taxon>Bacillati</taxon>
        <taxon>Actinomycetota</taxon>
        <taxon>Actinomycetes</taxon>
        <taxon>Streptosporangiales</taxon>
        <taxon>Streptosporangiaceae</taxon>
        <taxon>Nonomuraea</taxon>
    </lineage>
</organism>
<feature type="region of interest" description="Disordered" evidence="1">
    <location>
        <begin position="1"/>
        <end position="27"/>
    </location>
</feature>
<reference evidence="2" key="1">
    <citation type="submission" date="2016-04" db="EMBL/GenBank/DDBJ databases">
        <authorList>
            <person name="Evans L.H."/>
            <person name="Alamgir A."/>
            <person name="Owens N."/>
            <person name="Weber N.D."/>
            <person name="Virtaneva K."/>
            <person name="Barbian K."/>
            <person name="Babar A."/>
            <person name="Rosenke K."/>
        </authorList>
    </citation>
    <scope>NUCLEOTIDE SEQUENCE</scope>
    <source>
        <strain evidence="2">Nono1</strain>
    </source>
</reference>
<dbReference type="AlphaFoldDB" id="A0A1M4E9E4"/>
<evidence type="ECO:0000256" key="1">
    <source>
        <dbReference type="SAM" id="MobiDB-lite"/>
    </source>
</evidence>
<evidence type="ECO:0000313" key="2">
    <source>
        <dbReference type="EMBL" id="SBO95531.1"/>
    </source>
</evidence>
<gene>
    <name evidence="2" type="ORF">BN4615_P5047</name>
</gene>
<proteinExistence type="predicted"/>
<sequence length="57" mass="6086">MLLPAPRGLRGLITRPGDTRGARGSPGLSWNVFWQFRVRPPVEAGAPASPSVSSEQT</sequence>
<dbReference type="EMBL" id="LT559118">
    <property type="protein sequence ID" value="SBO95531.1"/>
    <property type="molecule type" value="Genomic_DNA"/>
</dbReference>
<protein>
    <submittedName>
        <fullName evidence="2">Uncharacterized protein</fullName>
    </submittedName>
</protein>
<name>A0A1M4E9E4_9ACTN</name>